<reference evidence="7 8" key="1">
    <citation type="submission" date="2016-01" db="EMBL/GenBank/DDBJ databases">
        <title>Genome sequencing of Roseivirga echinicomitans KMM 6058.</title>
        <authorList>
            <person name="Selvaratnam C."/>
            <person name="Thevarajoo S."/>
            <person name="Goh K.M."/>
            <person name="Ee R."/>
            <person name="Chan K.-G."/>
            <person name="Chong C.S."/>
        </authorList>
    </citation>
    <scope>NUCLEOTIDE SEQUENCE [LARGE SCALE GENOMIC DNA]</scope>
    <source>
        <strain evidence="7 8">KMM 6058</strain>
    </source>
</reference>
<evidence type="ECO:0000256" key="2">
    <source>
        <dbReference type="ARBA" id="ARBA00023015"/>
    </source>
</evidence>
<feature type="domain" description="RNA polymerase sigma factor 70 region 4 type 2" evidence="6">
    <location>
        <begin position="106"/>
        <end position="153"/>
    </location>
</feature>
<name>A0A150WYJ1_9BACT</name>
<dbReference type="Pfam" id="PF04542">
    <property type="entry name" value="Sigma70_r2"/>
    <property type="match status" value="1"/>
</dbReference>
<dbReference type="InterPro" id="IPR013249">
    <property type="entry name" value="RNA_pol_sigma70_r4_t2"/>
</dbReference>
<evidence type="ECO:0000256" key="1">
    <source>
        <dbReference type="ARBA" id="ARBA00010641"/>
    </source>
</evidence>
<dbReference type="GO" id="GO:0016987">
    <property type="term" value="F:sigma factor activity"/>
    <property type="evidence" value="ECO:0007669"/>
    <property type="project" value="UniProtKB-KW"/>
</dbReference>
<dbReference type="InterPro" id="IPR014284">
    <property type="entry name" value="RNA_pol_sigma-70_dom"/>
</dbReference>
<dbReference type="SUPFAM" id="SSF88946">
    <property type="entry name" value="Sigma2 domain of RNA polymerase sigma factors"/>
    <property type="match status" value="1"/>
</dbReference>
<dbReference type="InterPro" id="IPR036388">
    <property type="entry name" value="WH-like_DNA-bd_sf"/>
</dbReference>
<dbReference type="InterPro" id="IPR039425">
    <property type="entry name" value="RNA_pol_sigma-70-like"/>
</dbReference>
<dbReference type="Pfam" id="PF08281">
    <property type="entry name" value="Sigma70_r4_2"/>
    <property type="match status" value="1"/>
</dbReference>
<dbReference type="GO" id="GO:0006352">
    <property type="term" value="P:DNA-templated transcription initiation"/>
    <property type="evidence" value="ECO:0007669"/>
    <property type="project" value="InterPro"/>
</dbReference>
<dbReference type="Gene3D" id="1.10.1740.10">
    <property type="match status" value="1"/>
</dbReference>
<dbReference type="CDD" id="cd06171">
    <property type="entry name" value="Sigma70_r4"/>
    <property type="match status" value="1"/>
</dbReference>
<dbReference type="NCBIfam" id="TIGR02937">
    <property type="entry name" value="sigma70-ECF"/>
    <property type="match status" value="1"/>
</dbReference>
<dbReference type="PANTHER" id="PTHR43133:SF62">
    <property type="entry name" value="RNA POLYMERASE SIGMA FACTOR SIGZ"/>
    <property type="match status" value="1"/>
</dbReference>
<dbReference type="RefSeq" id="WP_068419219.1">
    <property type="nucleotide sequence ID" value="NZ_LRDB01000053.1"/>
</dbReference>
<dbReference type="GO" id="GO:0003677">
    <property type="term" value="F:DNA binding"/>
    <property type="evidence" value="ECO:0007669"/>
    <property type="project" value="InterPro"/>
</dbReference>
<dbReference type="EMBL" id="LRDB01000053">
    <property type="protein sequence ID" value="KYG71534.1"/>
    <property type="molecule type" value="Genomic_DNA"/>
</dbReference>
<accession>A0A150WYJ1</accession>
<feature type="domain" description="RNA polymerase sigma-70 region 2" evidence="5">
    <location>
        <begin position="11"/>
        <end position="74"/>
    </location>
</feature>
<gene>
    <name evidence="7" type="ORF">AWN68_12370</name>
</gene>
<dbReference type="OrthoDB" id="9780326at2"/>
<evidence type="ECO:0000256" key="3">
    <source>
        <dbReference type="ARBA" id="ARBA00023082"/>
    </source>
</evidence>
<dbReference type="Proteomes" id="UP000075615">
    <property type="component" value="Unassembled WGS sequence"/>
</dbReference>
<dbReference type="PANTHER" id="PTHR43133">
    <property type="entry name" value="RNA POLYMERASE ECF-TYPE SIGMA FACTO"/>
    <property type="match status" value="1"/>
</dbReference>
<dbReference type="STRING" id="296218.AWN68_12370"/>
<dbReference type="InterPro" id="IPR007627">
    <property type="entry name" value="RNA_pol_sigma70_r2"/>
</dbReference>
<sequence length="182" mass="20843">MNNITENIWNDFYKELKNFTLKKVKDEDIANDILQDVFLKIIANSDKIANATNLRQYIYGITRNATVDNFRKAGKVTHIENEYSLISEEETESLNTTIADCCMKSFIAQLPEKYRQALIRTEFEEVSQKDLAIELNISYSGAKSRVQRGKEKLKELILACCDFPSDSYGNLQSAESKNCNCD</sequence>
<keyword evidence="2" id="KW-0805">Transcription regulation</keyword>
<comment type="similarity">
    <text evidence="1">Belongs to the sigma-70 factor family. ECF subfamily.</text>
</comment>
<evidence type="ECO:0008006" key="9">
    <source>
        <dbReference type="Google" id="ProtNLM"/>
    </source>
</evidence>
<proteinExistence type="inferred from homology"/>
<dbReference type="AlphaFoldDB" id="A0A150WYJ1"/>
<evidence type="ECO:0000313" key="8">
    <source>
        <dbReference type="Proteomes" id="UP000075615"/>
    </source>
</evidence>
<comment type="caution">
    <text evidence="7">The sequence shown here is derived from an EMBL/GenBank/DDBJ whole genome shotgun (WGS) entry which is preliminary data.</text>
</comment>
<dbReference type="InterPro" id="IPR013325">
    <property type="entry name" value="RNA_pol_sigma_r2"/>
</dbReference>
<protein>
    <recommendedName>
        <fullName evidence="9">RNA polymerase subunit sigma-70</fullName>
    </recommendedName>
</protein>
<dbReference type="Gene3D" id="1.10.10.10">
    <property type="entry name" value="Winged helix-like DNA-binding domain superfamily/Winged helix DNA-binding domain"/>
    <property type="match status" value="1"/>
</dbReference>
<keyword evidence="8" id="KW-1185">Reference proteome</keyword>
<evidence type="ECO:0000259" key="5">
    <source>
        <dbReference type="Pfam" id="PF04542"/>
    </source>
</evidence>
<keyword evidence="4" id="KW-0804">Transcription</keyword>
<evidence type="ECO:0000256" key="4">
    <source>
        <dbReference type="ARBA" id="ARBA00023163"/>
    </source>
</evidence>
<evidence type="ECO:0000259" key="6">
    <source>
        <dbReference type="Pfam" id="PF08281"/>
    </source>
</evidence>
<evidence type="ECO:0000313" key="7">
    <source>
        <dbReference type="EMBL" id="KYG71534.1"/>
    </source>
</evidence>
<keyword evidence="3" id="KW-0731">Sigma factor</keyword>
<dbReference type="InterPro" id="IPR013324">
    <property type="entry name" value="RNA_pol_sigma_r3/r4-like"/>
</dbReference>
<dbReference type="SUPFAM" id="SSF88659">
    <property type="entry name" value="Sigma3 and sigma4 domains of RNA polymerase sigma factors"/>
    <property type="match status" value="1"/>
</dbReference>
<organism evidence="7 8">
    <name type="scientific">Roseivirga echinicomitans</name>
    <dbReference type="NCBI Taxonomy" id="296218"/>
    <lineage>
        <taxon>Bacteria</taxon>
        <taxon>Pseudomonadati</taxon>
        <taxon>Bacteroidota</taxon>
        <taxon>Cytophagia</taxon>
        <taxon>Cytophagales</taxon>
        <taxon>Roseivirgaceae</taxon>
        <taxon>Roseivirga</taxon>
    </lineage>
</organism>